<dbReference type="Pfam" id="PF00329">
    <property type="entry name" value="Complex1_30kDa"/>
    <property type="match status" value="1"/>
</dbReference>
<dbReference type="InterPro" id="IPR037232">
    <property type="entry name" value="NADH_quin_OxRdtase_su_C/D-like"/>
</dbReference>
<comment type="subunit">
    <text evidence="3">NDH-1 is composed of 14 different subunits. Subunits NuoB, C, D, E, F, and G constitute the peripheral sector of the complex.</text>
</comment>
<dbReference type="RefSeq" id="WP_091513509.1">
    <property type="nucleotide sequence ID" value="NZ_FOLE01000007.1"/>
</dbReference>
<reference evidence="7 8" key="1">
    <citation type="submission" date="2016-10" db="EMBL/GenBank/DDBJ databases">
        <authorList>
            <person name="de Groot N.N."/>
        </authorList>
    </citation>
    <scope>NUCLEOTIDE SEQUENCE [LARGE SCALE GENOMIC DNA]</scope>
    <source>
        <strain evidence="7 8">DSM 6793</strain>
    </source>
</reference>
<evidence type="ECO:0000256" key="1">
    <source>
        <dbReference type="ARBA" id="ARBA00007569"/>
    </source>
</evidence>
<proteinExistence type="inferred from homology"/>
<feature type="domain" description="NADH:ubiquinone oxidoreductase 30kDa subunit" evidence="6">
    <location>
        <begin position="31"/>
        <end position="152"/>
    </location>
</feature>
<evidence type="ECO:0000256" key="5">
    <source>
        <dbReference type="RuleBase" id="RU003582"/>
    </source>
</evidence>
<organism evidence="7 8">
    <name type="scientific">Flexibacter flexilis DSM 6793</name>
    <dbReference type="NCBI Taxonomy" id="927664"/>
    <lineage>
        <taxon>Bacteria</taxon>
        <taxon>Pseudomonadati</taxon>
        <taxon>Bacteroidota</taxon>
        <taxon>Cytophagia</taxon>
        <taxon>Cytophagales</taxon>
        <taxon>Flexibacteraceae</taxon>
        <taxon>Flexibacter</taxon>
    </lineage>
</organism>
<dbReference type="InterPro" id="IPR001268">
    <property type="entry name" value="NADH_UbQ_OxRdtase_30kDa_su"/>
</dbReference>
<gene>
    <name evidence="3" type="primary">nuoC</name>
    <name evidence="7" type="ORF">SAMN05421780_107206</name>
</gene>
<evidence type="ECO:0000256" key="2">
    <source>
        <dbReference type="ARBA" id="ARBA00022448"/>
    </source>
</evidence>
<name>A0A1I1KTY2_9BACT</name>
<keyword evidence="8" id="KW-1185">Reference proteome</keyword>
<keyword evidence="3 4" id="KW-1278">Translocase</keyword>
<dbReference type="InterPro" id="IPR010218">
    <property type="entry name" value="NADH_DH_suC"/>
</dbReference>
<dbReference type="Gene3D" id="3.30.460.80">
    <property type="entry name" value="NADH:ubiquinone oxidoreductase, 30kDa subunit"/>
    <property type="match status" value="1"/>
</dbReference>
<dbReference type="SUPFAM" id="SSF143243">
    <property type="entry name" value="Nqo5-like"/>
    <property type="match status" value="1"/>
</dbReference>
<dbReference type="STRING" id="927664.SAMN05421780_107206"/>
<dbReference type="EMBL" id="FOLE01000007">
    <property type="protein sequence ID" value="SFC64239.1"/>
    <property type="molecule type" value="Genomic_DNA"/>
</dbReference>
<evidence type="ECO:0000313" key="7">
    <source>
        <dbReference type="EMBL" id="SFC64239.1"/>
    </source>
</evidence>
<evidence type="ECO:0000256" key="3">
    <source>
        <dbReference type="HAMAP-Rule" id="MF_01357"/>
    </source>
</evidence>
<dbReference type="PROSITE" id="PS00542">
    <property type="entry name" value="COMPLEX1_30K"/>
    <property type="match status" value="1"/>
</dbReference>
<dbReference type="HAMAP" id="MF_01357">
    <property type="entry name" value="NDH1_NuoC"/>
    <property type="match status" value="1"/>
</dbReference>
<sequence>MNIDEMVSRLQNQFGEKVLRWQIFPENQLCVEVVPTAIVEICAWLRTSPDFYFDSLSCLTGLDNGTQAATMEVVYQLYSIPLHRFLSLKVTLPREKPHVPSVVQVWRTADWHEREAYDLLGIVFENHPDLRRILMPEDWQGFPLRKDYQPQEFYHDIKVKS</sequence>
<dbReference type="EC" id="7.1.1.-" evidence="3"/>
<dbReference type="PANTHER" id="PTHR10884">
    <property type="entry name" value="NADH DEHYDROGENASE UBIQUINONE IRON-SULFUR PROTEIN 3"/>
    <property type="match status" value="1"/>
</dbReference>
<evidence type="ECO:0000259" key="6">
    <source>
        <dbReference type="Pfam" id="PF00329"/>
    </source>
</evidence>
<protein>
    <recommendedName>
        <fullName evidence="3">NADH-quinone oxidoreductase subunit C</fullName>
        <ecNumber evidence="3">7.1.1.-</ecNumber>
    </recommendedName>
    <alternativeName>
        <fullName evidence="3">NADH dehydrogenase I subunit C</fullName>
    </alternativeName>
    <alternativeName>
        <fullName evidence="3">NDH-1 subunit C</fullName>
    </alternativeName>
</protein>
<comment type="similarity">
    <text evidence="1 3 4">Belongs to the complex I 30 kDa subunit family.</text>
</comment>
<comment type="function">
    <text evidence="3">NDH-1 shuttles electrons from NADH, via FMN and iron-sulfur (Fe-S) centers, to quinones in the respiratory chain. The immediate electron acceptor for the enzyme in this species is believed to be a menaquinone. Couples the redox reaction to proton translocation (for every two electrons transferred, four hydrogen ions are translocated across the cytoplasmic membrane), and thus conserves the redox energy in a proton gradient.</text>
</comment>
<keyword evidence="3 4" id="KW-0520">NAD</keyword>
<keyword evidence="3" id="KW-0472">Membrane</keyword>
<comment type="subcellular location">
    <subcellularLocation>
        <location evidence="3">Cell membrane</location>
        <topology evidence="3">Peripheral membrane protein</topology>
        <orientation evidence="3">Cytoplasmic side</orientation>
    </subcellularLocation>
</comment>
<dbReference type="NCBIfam" id="TIGR01961">
    <property type="entry name" value="NuoC_fam"/>
    <property type="match status" value="1"/>
</dbReference>
<dbReference type="PANTHER" id="PTHR10884:SF14">
    <property type="entry name" value="NADH DEHYDROGENASE [UBIQUINONE] IRON-SULFUR PROTEIN 3, MITOCHONDRIAL"/>
    <property type="match status" value="1"/>
</dbReference>
<dbReference type="Proteomes" id="UP000199514">
    <property type="component" value="Unassembled WGS sequence"/>
</dbReference>
<keyword evidence="3 5" id="KW-0874">Quinone</keyword>
<dbReference type="GO" id="GO:0008137">
    <property type="term" value="F:NADH dehydrogenase (ubiquinone) activity"/>
    <property type="evidence" value="ECO:0007669"/>
    <property type="project" value="InterPro"/>
</dbReference>
<dbReference type="GO" id="GO:0005886">
    <property type="term" value="C:plasma membrane"/>
    <property type="evidence" value="ECO:0007669"/>
    <property type="project" value="UniProtKB-SubCell"/>
</dbReference>
<dbReference type="GO" id="GO:0048038">
    <property type="term" value="F:quinone binding"/>
    <property type="evidence" value="ECO:0007669"/>
    <property type="project" value="UniProtKB-KW"/>
</dbReference>
<comment type="catalytic activity">
    <reaction evidence="3 5">
        <text>a quinone + NADH + 5 H(+)(in) = a quinol + NAD(+) + 4 H(+)(out)</text>
        <dbReference type="Rhea" id="RHEA:57888"/>
        <dbReference type="ChEBI" id="CHEBI:15378"/>
        <dbReference type="ChEBI" id="CHEBI:24646"/>
        <dbReference type="ChEBI" id="CHEBI:57540"/>
        <dbReference type="ChEBI" id="CHEBI:57945"/>
        <dbReference type="ChEBI" id="CHEBI:132124"/>
    </reaction>
</comment>
<dbReference type="OrthoDB" id="9803286at2"/>
<evidence type="ECO:0000256" key="4">
    <source>
        <dbReference type="RuleBase" id="RU003456"/>
    </source>
</evidence>
<dbReference type="InterPro" id="IPR020396">
    <property type="entry name" value="NADH_UbQ_OxRdtase_CS"/>
</dbReference>
<accession>A0A1I1KTY2</accession>
<dbReference type="GO" id="GO:0050136">
    <property type="term" value="F:NADH dehydrogenase (quinone) (non-electrogenic) activity"/>
    <property type="evidence" value="ECO:0007669"/>
    <property type="project" value="UniProtKB-UniRule"/>
</dbReference>
<keyword evidence="3" id="KW-1003">Cell membrane</keyword>
<evidence type="ECO:0000313" key="8">
    <source>
        <dbReference type="Proteomes" id="UP000199514"/>
    </source>
</evidence>
<keyword evidence="2 3" id="KW-0813">Transport</keyword>
<dbReference type="AlphaFoldDB" id="A0A1I1KTY2"/>